<evidence type="ECO:0000313" key="1">
    <source>
        <dbReference type="EMBL" id="CUU39015.1"/>
    </source>
</evidence>
<sequence>MQKALKSQVCLVLAYKSYKFACKIHFAFLVYKIRAFADFIHNNHFRILAYAPL</sequence>
<organism evidence="1 2">
    <name type="scientific">Helicobacter typhlonius</name>
    <dbReference type="NCBI Taxonomy" id="76936"/>
    <lineage>
        <taxon>Bacteria</taxon>
        <taxon>Pseudomonadati</taxon>
        <taxon>Campylobacterota</taxon>
        <taxon>Epsilonproteobacteria</taxon>
        <taxon>Campylobacterales</taxon>
        <taxon>Helicobacteraceae</taxon>
        <taxon>Helicobacter</taxon>
    </lineage>
</organism>
<dbReference type="EMBL" id="LN907858">
    <property type="protein sequence ID" value="CUU39015.1"/>
    <property type="molecule type" value="Genomic_DNA"/>
</dbReference>
<dbReference type="Proteomes" id="UP000064525">
    <property type="component" value="Chromosome I"/>
</dbReference>
<accession>A0A0S4PTN2</accession>
<reference evidence="2" key="1">
    <citation type="submission" date="2015-11" db="EMBL/GenBank/DDBJ databases">
        <authorList>
            <person name="Anvar S.Y."/>
        </authorList>
    </citation>
    <scope>NUCLEOTIDE SEQUENCE [LARGE SCALE GENOMIC DNA]</scope>
</reference>
<dbReference type="AlphaFoldDB" id="A0A0S4PTN2"/>
<gene>
    <name evidence="1" type="ORF">BN2458_PEG0128</name>
</gene>
<dbReference type="PATRIC" id="fig|76936.10.peg.125"/>
<name>A0A0S4PTN2_9HELI</name>
<dbReference type="KEGG" id="hty:BN2458_PEG0128"/>
<proteinExistence type="predicted"/>
<evidence type="ECO:0000313" key="2">
    <source>
        <dbReference type="Proteomes" id="UP000064525"/>
    </source>
</evidence>
<protein>
    <submittedName>
        <fullName evidence="1">Uncharacterized protein</fullName>
    </submittedName>
</protein>